<sequence length="569" mass="64224">MSQLQTPEGDRLNPERVLSSSSPTDDNEQSRFTFVHEKNQPGALSHAMRAHWQERKRRKQEGKLLNRTIRPLRSKSDSSADLLTSASRIQNEKNTANSKTYAPPQNSVQDSRFYAFDTGHPNPIRVDKLQLQDTTNEKDQSVDVSGRVPGVPAQLLTGMNYALSSSRLDPFDVFPVILTPEHQKLIHHWLITHATMMFGKTPASDFNPMRDVWFPLDLSNAASFNAIMAYSAAHLAYFYGGTAPTRRTNSSKALKYKLNAIEILSQWMNDPEKALSNDAFAGSVRLLTFERYWGTEEEWKIHRDGIQRMIEARGGLHELHSDWRLELVVGLVSLMSQPSWFSPTNNISSISYPDFLRSTILGMDIGIKRIRSIWLISFIQDMRNLMSMSSHLYGDGLAKFPTLHDAVLLILSSFKTDIGFSSPSSSMKTQYSSSDYDRLEWLFSMSILVQESITLSFTHPTVAQSATNDNSIALLDMSLFAAPRSSKTSVHALLSFLRTYYLKFGLSGADKFYYIMQMTEIVTHLSLEAQLGIEKCLLNMFCRTSDGMMVFDPDDRATPDSLLSSVHGH</sequence>
<dbReference type="PANTHER" id="PTHR37540:SF5">
    <property type="entry name" value="TRANSCRIPTION FACTOR DOMAIN-CONTAINING PROTEIN"/>
    <property type="match status" value="1"/>
</dbReference>
<comment type="caution">
    <text evidence="2">The sequence shown here is derived from an EMBL/GenBank/DDBJ whole genome shotgun (WGS) entry which is preliminary data.</text>
</comment>
<dbReference type="PANTHER" id="PTHR37540">
    <property type="entry name" value="TRANSCRIPTION FACTOR (ACR-2), PUTATIVE-RELATED-RELATED"/>
    <property type="match status" value="1"/>
</dbReference>
<evidence type="ECO:0000256" key="1">
    <source>
        <dbReference type="SAM" id="MobiDB-lite"/>
    </source>
</evidence>
<evidence type="ECO:0008006" key="4">
    <source>
        <dbReference type="Google" id="ProtNLM"/>
    </source>
</evidence>
<accession>A0AAD4PY35</accession>
<name>A0AAD4PY35_9EURO</name>
<protein>
    <recommendedName>
        <fullName evidence="4">Tachykinin family protein</fullName>
    </recommendedName>
</protein>
<evidence type="ECO:0000313" key="2">
    <source>
        <dbReference type="EMBL" id="KAH8693641.1"/>
    </source>
</evidence>
<dbReference type="AlphaFoldDB" id="A0AAD4PY35"/>
<dbReference type="GeneID" id="70246946"/>
<feature type="region of interest" description="Disordered" evidence="1">
    <location>
        <begin position="1"/>
        <end position="82"/>
    </location>
</feature>
<dbReference type="InterPro" id="IPR021858">
    <property type="entry name" value="Fun_TF"/>
</dbReference>
<evidence type="ECO:0000313" key="3">
    <source>
        <dbReference type="Proteomes" id="UP001201262"/>
    </source>
</evidence>
<keyword evidence="3" id="KW-1185">Reference proteome</keyword>
<dbReference type="Proteomes" id="UP001201262">
    <property type="component" value="Unassembled WGS sequence"/>
</dbReference>
<gene>
    <name evidence="2" type="ORF">BGW36DRAFT_383425</name>
</gene>
<reference evidence="2" key="1">
    <citation type="submission" date="2021-12" db="EMBL/GenBank/DDBJ databases">
        <title>Convergent genome expansion in fungi linked to evolution of root-endophyte symbiosis.</title>
        <authorList>
            <consortium name="DOE Joint Genome Institute"/>
            <person name="Ke Y.-H."/>
            <person name="Bonito G."/>
            <person name="Liao H.-L."/>
            <person name="Looney B."/>
            <person name="Rojas-Flechas A."/>
            <person name="Nash J."/>
            <person name="Hameed K."/>
            <person name="Schadt C."/>
            <person name="Martin F."/>
            <person name="Crous P.W."/>
            <person name="Miettinen O."/>
            <person name="Magnuson J.K."/>
            <person name="Labbe J."/>
            <person name="Jacobson D."/>
            <person name="Doktycz M.J."/>
            <person name="Veneault-Fourrey C."/>
            <person name="Kuo A."/>
            <person name="Mondo S."/>
            <person name="Calhoun S."/>
            <person name="Riley R."/>
            <person name="Ohm R."/>
            <person name="LaButti K."/>
            <person name="Andreopoulos B."/>
            <person name="Pangilinan J."/>
            <person name="Nolan M."/>
            <person name="Tritt A."/>
            <person name="Clum A."/>
            <person name="Lipzen A."/>
            <person name="Daum C."/>
            <person name="Barry K."/>
            <person name="Grigoriev I.V."/>
            <person name="Vilgalys R."/>
        </authorList>
    </citation>
    <scope>NUCLEOTIDE SEQUENCE</scope>
    <source>
        <strain evidence="2">PMI_201</strain>
    </source>
</reference>
<dbReference type="Pfam" id="PF11951">
    <property type="entry name" value="Fungal_trans_2"/>
    <property type="match status" value="1"/>
</dbReference>
<proteinExistence type="predicted"/>
<dbReference type="EMBL" id="JAJTJA010000009">
    <property type="protein sequence ID" value="KAH8693641.1"/>
    <property type="molecule type" value="Genomic_DNA"/>
</dbReference>
<organism evidence="2 3">
    <name type="scientific">Talaromyces proteolyticus</name>
    <dbReference type="NCBI Taxonomy" id="1131652"/>
    <lineage>
        <taxon>Eukaryota</taxon>
        <taxon>Fungi</taxon>
        <taxon>Dikarya</taxon>
        <taxon>Ascomycota</taxon>
        <taxon>Pezizomycotina</taxon>
        <taxon>Eurotiomycetes</taxon>
        <taxon>Eurotiomycetidae</taxon>
        <taxon>Eurotiales</taxon>
        <taxon>Trichocomaceae</taxon>
        <taxon>Talaromyces</taxon>
        <taxon>Talaromyces sect. Bacilispori</taxon>
    </lineage>
</organism>
<dbReference type="RefSeq" id="XP_046069311.1">
    <property type="nucleotide sequence ID" value="XM_046216659.1"/>
</dbReference>